<dbReference type="PANTHER" id="PTHR30625">
    <property type="entry name" value="PROTEIN TOLQ"/>
    <property type="match status" value="1"/>
</dbReference>
<evidence type="ECO:0000256" key="6">
    <source>
        <dbReference type="RuleBase" id="RU004057"/>
    </source>
</evidence>
<gene>
    <name evidence="9" type="ORF">EU981_04040</name>
</gene>
<comment type="similarity">
    <text evidence="6">Belongs to the exbB/tolQ family.</text>
</comment>
<keyword evidence="2" id="KW-1003">Cell membrane</keyword>
<sequence>MNNIGVSVMDVNIFSFFMHTGWMMKCIIILLCVFSFWTWGIIIQKSLNFVVMRRQFRDFEQLFWSGQSLEALCQLFKNRQNSGLSAIFMSAMCEWKKSFEKGVRSTSGVQDRIDRMMNVTIARELEKIMERLDTLATLSSIGVLVGLVGTVLGIMSALHDIAGTQFTGAAAIFAPGIIESLISTLLGLCVTIPASIAYNKFMGDSKKFSVTMEGFANELFSILSRQIEGNMT</sequence>
<dbReference type="InterPro" id="IPR002898">
    <property type="entry name" value="MotA_ExbB_proton_chnl"/>
</dbReference>
<keyword evidence="3 7" id="KW-0812">Transmembrane</keyword>
<proteinExistence type="inferred from homology"/>
<evidence type="ECO:0000256" key="2">
    <source>
        <dbReference type="ARBA" id="ARBA00022475"/>
    </source>
</evidence>
<feature type="transmembrane region" description="Helical" evidence="7">
    <location>
        <begin position="170"/>
        <end position="198"/>
    </location>
</feature>
<name>A0A937ACZ7_9HYPH</name>
<protein>
    <submittedName>
        <fullName evidence="9">Biopolymer transporter ExbB</fullName>
    </submittedName>
</protein>
<reference evidence="9" key="1">
    <citation type="submission" date="2019-02" db="EMBL/GenBank/DDBJ databases">
        <title>A novel Candidatus Liberibacter species associated with the New Zealand native fuchsia psyllid, Ctenarytaina fuchsiae.</title>
        <authorList>
            <person name="Thompson S.M."/>
            <person name="Jorgensen N."/>
            <person name="David C."/>
            <person name="Bulman S.R."/>
            <person name="Smith G.R."/>
        </authorList>
    </citation>
    <scope>NUCLEOTIDE SEQUENCE</scope>
    <source>
        <strain evidence="9">Oxford</strain>
    </source>
</reference>
<evidence type="ECO:0000256" key="3">
    <source>
        <dbReference type="ARBA" id="ARBA00022692"/>
    </source>
</evidence>
<evidence type="ECO:0000256" key="5">
    <source>
        <dbReference type="ARBA" id="ARBA00023136"/>
    </source>
</evidence>
<feature type="domain" description="MotA/TolQ/ExbB proton channel" evidence="8">
    <location>
        <begin position="98"/>
        <end position="213"/>
    </location>
</feature>
<accession>A0A937ACZ7</accession>
<keyword evidence="4 7" id="KW-1133">Transmembrane helix</keyword>
<keyword evidence="5 7" id="KW-0472">Membrane</keyword>
<evidence type="ECO:0000259" key="8">
    <source>
        <dbReference type="Pfam" id="PF01618"/>
    </source>
</evidence>
<feature type="transmembrane region" description="Helical" evidence="7">
    <location>
        <begin position="22"/>
        <end position="43"/>
    </location>
</feature>
<dbReference type="EMBL" id="SEOL01000007">
    <property type="protein sequence ID" value="MBL0849228.1"/>
    <property type="molecule type" value="Genomic_DNA"/>
</dbReference>
<comment type="caution">
    <text evidence="9">The sequence shown here is derived from an EMBL/GenBank/DDBJ whole genome shotgun (WGS) entry which is preliminary data.</text>
</comment>
<keyword evidence="6" id="KW-0653">Protein transport</keyword>
<dbReference type="AlphaFoldDB" id="A0A937ACZ7"/>
<comment type="subcellular location">
    <subcellularLocation>
        <location evidence="1">Cell membrane</location>
        <topology evidence="1">Multi-pass membrane protein</topology>
    </subcellularLocation>
    <subcellularLocation>
        <location evidence="6">Membrane</location>
        <topology evidence="6">Multi-pass membrane protein</topology>
    </subcellularLocation>
</comment>
<dbReference type="PANTHER" id="PTHR30625:SF3">
    <property type="entry name" value="TOL-PAL SYSTEM PROTEIN TOLQ"/>
    <property type="match status" value="1"/>
</dbReference>
<dbReference type="InterPro" id="IPR050790">
    <property type="entry name" value="ExbB/TolQ_transport"/>
</dbReference>
<evidence type="ECO:0000256" key="1">
    <source>
        <dbReference type="ARBA" id="ARBA00004651"/>
    </source>
</evidence>
<dbReference type="GO" id="GO:0005886">
    <property type="term" value="C:plasma membrane"/>
    <property type="evidence" value="ECO:0007669"/>
    <property type="project" value="UniProtKB-SubCell"/>
</dbReference>
<evidence type="ECO:0000256" key="4">
    <source>
        <dbReference type="ARBA" id="ARBA00022989"/>
    </source>
</evidence>
<dbReference type="GO" id="GO:0017038">
    <property type="term" value="P:protein import"/>
    <property type="evidence" value="ECO:0007669"/>
    <property type="project" value="TreeGrafter"/>
</dbReference>
<keyword evidence="6" id="KW-0813">Transport</keyword>
<dbReference type="Pfam" id="PF01618">
    <property type="entry name" value="MotA_ExbB"/>
    <property type="match status" value="1"/>
</dbReference>
<evidence type="ECO:0000313" key="9">
    <source>
        <dbReference type="EMBL" id="MBL0849228.1"/>
    </source>
</evidence>
<evidence type="ECO:0000313" key="10">
    <source>
        <dbReference type="Proteomes" id="UP000736856"/>
    </source>
</evidence>
<feature type="transmembrane region" description="Helical" evidence="7">
    <location>
        <begin position="135"/>
        <end position="158"/>
    </location>
</feature>
<evidence type="ECO:0000256" key="7">
    <source>
        <dbReference type="SAM" id="Phobius"/>
    </source>
</evidence>
<dbReference type="Proteomes" id="UP000736856">
    <property type="component" value="Unassembled WGS sequence"/>
</dbReference>
<organism evidence="9 10">
    <name type="scientific">Candidatus Liberibacter ctenarytainae</name>
    <dbReference type="NCBI Taxonomy" id="2020335"/>
    <lineage>
        <taxon>Bacteria</taxon>
        <taxon>Pseudomonadati</taxon>
        <taxon>Pseudomonadota</taxon>
        <taxon>Alphaproteobacteria</taxon>
        <taxon>Hyphomicrobiales</taxon>
        <taxon>Rhizobiaceae</taxon>
        <taxon>Liberibacter</taxon>
    </lineage>
</organism>